<reference evidence="1 2" key="1">
    <citation type="submission" date="2021-04" db="EMBL/GenBank/DDBJ databases">
        <title>Description of novel Flavobacterium sp. F-328.</title>
        <authorList>
            <person name="Saticioglu I.B."/>
        </authorList>
    </citation>
    <scope>NUCLEOTIDE SEQUENCE [LARGE SCALE GENOMIC DNA]</scope>
    <source>
        <strain evidence="1 2">F-328</strain>
    </source>
</reference>
<evidence type="ECO:0000313" key="2">
    <source>
        <dbReference type="Proteomes" id="UP000679008"/>
    </source>
</evidence>
<evidence type="ECO:0000313" key="1">
    <source>
        <dbReference type="EMBL" id="MBQ0908584.1"/>
    </source>
</evidence>
<gene>
    <name evidence="1" type="ORF">KBJ98_07715</name>
</gene>
<organism evidence="1 2">
    <name type="scientific">Flavobacterium erciyesense</name>
    <dbReference type="NCBI Taxonomy" id="2825842"/>
    <lineage>
        <taxon>Bacteria</taxon>
        <taxon>Pseudomonadati</taxon>
        <taxon>Bacteroidota</taxon>
        <taxon>Flavobacteriia</taxon>
        <taxon>Flavobacteriales</taxon>
        <taxon>Flavobacteriaceae</taxon>
        <taxon>Flavobacterium</taxon>
    </lineage>
</organism>
<protein>
    <recommendedName>
        <fullName evidence="3">KTSC domain-containing protein</fullName>
    </recommendedName>
</protein>
<dbReference type="RefSeq" id="WP_210789209.1">
    <property type="nucleotide sequence ID" value="NZ_JAGPXB010000005.1"/>
</dbReference>
<evidence type="ECO:0008006" key="3">
    <source>
        <dbReference type="Google" id="ProtNLM"/>
    </source>
</evidence>
<sequence>MKKLGLIILLLYSINSFSQKMSCDELLNFVKTEGRYVSSLSSYIMASSWLKEVTLYSYEGKYFVIAKIKKDEYSYSANTYVFCGIPYNNWSNFQYGGYGDSKSYGERFHKYIIDYQCSCY</sequence>
<name>A0ABS5D3H8_9FLAO</name>
<keyword evidence="2" id="KW-1185">Reference proteome</keyword>
<dbReference type="Proteomes" id="UP000679008">
    <property type="component" value="Unassembled WGS sequence"/>
</dbReference>
<proteinExistence type="predicted"/>
<accession>A0ABS5D3H8</accession>
<dbReference type="EMBL" id="JAGPXB010000005">
    <property type="protein sequence ID" value="MBQ0908584.1"/>
    <property type="molecule type" value="Genomic_DNA"/>
</dbReference>
<comment type="caution">
    <text evidence="1">The sequence shown here is derived from an EMBL/GenBank/DDBJ whole genome shotgun (WGS) entry which is preliminary data.</text>
</comment>